<dbReference type="PANTHER" id="PTHR43205:SF7">
    <property type="entry name" value="PROSTAGLANDIN REDUCTASE 1"/>
    <property type="match status" value="1"/>
</dbReference>
<dbReference type="Gene3D" id="3.40.50.720">
    <property type="entry name" value="NAD(P)-binding Rossmann-like Domain"/>
    <property type="match status" value="1"/>
</dbReference>
<dbReference type="PANTHER" id="PTHR43205">
    <property type="entry name" value="PROSTAGLANDIN REDUCTASE"/>
    <property type="match status" value="1"/>
</dbReference>
<evidence type="ECO:0000256" key="1">
    <source>
        <dbReference type="ARBA" id="ARBA00023002"/>
    </source>
</evidence>
<reference evidence="3" key="1">
    <citation type="submission" date="2014-08" db="EMBL/GenBank/DDBJ databases">
        <authorList>
            <person name="Sharma Rahul"/>
            <person name="Thines Marco"/>
        </authorList>
    </citation>
    <scope>NUCLEOTIDE SEQUENCE</scope>
</reference>
<name>A0A0F7SL07_PHARH</name>
<dbReference type="InterPro" id="IPR045010">
    <property type="entry name" value="MDR_fam"/>
</dbReference>
<dbReference type="SUPFAM" id="SSF51735">
    <property type="entry name" value="NAD(P)-binding Rossmann-fold domains"/>
    <property type="match status" value="1"/>
</dbReference>
<proteinExistence type="predicted"/>
<dbReference type="InterPro" id="IPR020843">
    <property type="entry name" value="ER"/>
</dbReference>
<dbReference type="EMBL" id="LN483249">
    <property type="protein sequence ID" value="CDZ97642.1"/>
    <property type="molecule type" value="Genomic_DNA"/>
</dbReference>
<dbReference type="InterPro" id="IPR036291">
    <property type="entry name" value="NAD(P)-bd_dom_sf"/>
</dbReference>
<feature type="domain" description="Enoyl reductase (ER)" evidence="2">
    <location>
        <begin position="22"/>
        <end position="342"/>
    </location>
</feature>
<dbReference type="InterPro" id="IPR011032">
    <property type="entry name" value="GroES-like_sf"/>
</dbReference>
<protein>
    <submittedName>
        <fullName evidence="3">Predicted NAD-dependent oxidoreductase</fullName>
    </submittedName>
</protein>
<dbReference type="Pfam" id="PF16884">
    <property type="entry name" value="ADH_N_2"/>
    <property type="match status" value="1"/>
</dbReference>
<dbReference type="InterPro" id="IPR013149">
    <property type="entry name" value="ADH-like_C"/>
</dbReference>
<evidence type="ECO:0000313" key="3">
    <source>
        <dbReference type="EMBL" id="CDZ97642.1"/>
    </source>
</evidence>
<dbReference type="AlphaFoldDB" id="A0A0F7SL07"/>
<dbReference type="InterPro" id="IPR041694">
    <property type="entry name" value="ADH_N_2"/>
</dbReference>
<dbReference type="GO" id="GO:0016628">
    <property type="term" value="F:oxidoreductase activity, acting on the CH-CH group of donors, NAD or NADP as acceptor"/>
    <property type="evidence" value="ECO:0007669"/>
    <property type="project" value="InterPro"/>
</dbReference>
<dbReference type="SUPFAM" id="SSF50129">
    <property type="entry name" value="GroES-like"/>
    <property type="match status" value="1"/>
</dbReference>
<dbReference type="Gene3D" id="3.90.180.10">
    <property type="entry name" value="Medium-chain alcohol dehydrogenases, catalytic domain"/>
    <property type="match status" value="1"/>
</dbReference>
<evidence type="ECO:0000259" key="2">
    <source>
        <dbReference type="SMART" id="SM00829"/>
    </source>
</evidence>
<dbReference type="Pfam" id="PF00107">
    <property type="entry name" value="ADH_zinc_N"/>
    <property type="match status" value="1"/>
</dbReference>
<dbReference type="SMART" id="SM00829">
    <property type="entry name" value="PKS_ER"/>
    <property type="match status" value="1"/>
</dbReference>
<sequence>MPAIANPRVIFASVPKGCPVPGEDVVYDETEQIDIENVSLEDGQAIVKLLVLSCDPYMRGRMRDASIKSYTPAFELGKPLTNFGVAEVVRSNNSAYNPGQKLYGFFQFQSYNIITASPGSPPAYKTIGDEDIPVTAWVGAAGMPGKTAVYGMKAYSKAKKGEKIFVTSAYGPVGQLVCQIAKREGLDVLASAGSDKKVEWLRKELGVTAFNYKTESTVEQLQKFGPIDIYWDAVGGEVFDAALGAMNKGGRAIECGMISGYNSSSTYVFKNIMRIVSQELSVNGFIVSSHEAAYVKEFYENVPKTLATGEIKFEEDVYKGLKTVPQAIVDMLKGDNDGKVVISLADN</sequence>
<dbReference type="CDD" id="cd05288">
    <property type="entry name" value="PGDH"/>
    <property type="match status" value="1"/>
</dbReference>
<organism evidence="3">
    <name type="scientific">Phaffia rhodozyma</name>
    <name type="common">Yeast</name>
    <name type="synonym">Xanthophyllomyces dendrorhous</name>
    <dbReference type="NCBI Taxonomy" id="264483"/>
    <lineage>
        <taxon>Eukaryota</taxon>
        <taxon>Fungi</taxon>
        <taxon>Dikarya</taxon>
        <taxon>Basidiomycota</taxon>
        <taxon>Agaricomycotina</taxon>
        <taxon>Tremellomycetes</taxon>
        <taxon>Cystofilobasidiales</taxon>
        <taxon>Mrakiaceae</taxon>
        <taxon>Phaffia</taxon>
    </lineage>
</organism>
<keyword evidence="1" id="KW-0560">Oxidoreductase</keyword>
<accession>A0A0F7SL07</accession>